<keyword evidence="2" id="KW-1185">Reference proteome</keyword>
<evidence type="ECO:0000313" key="1">
    <source>
        <dbReference type="EMBL" id="SEI11035.1"/>
    </source>
</evidence>
<dbReference type="OrthoDB" id="6402077at2"/>
<organism evidence="1 2">
    <name type="scientific">Rheinheimera pacifica</name>
    <dbReference type="NCBI Taxonomy" id="173990"/>
    <lineage>
        <taxon>Bacteria</taxon>
        <taxon>Pseudomonadati</taxon>
        <taxon>Pseudomonadota</taxon>
        <taxon>Gammaproteobacteria</taxon>
        <taxon>Chromatiales</taxon>
        <taxon>Chromatiaceae</taxon>
        <taxon>Rheinheimera</taxon>
    </lineage>
</organism>
<dbReference type="AlphaFoldDB" id="A0A1H6N8G2"/>
<dbReference type="STRING" id="173990.SAMN05660691_03779"/>
<dbReference type="Proteomes" id="UP000199371">
    <property type="component" value="Unassembled WGS sequence"/>
</dbReference>
<sequence>MQFLTNLFQDLRISKNSVEGSQTSVRALQNEAHVDTLSEKIDQLYIMNLAALELLTELGITQSQIMKKIEEIDLRDGKLDGKVSQPTECSDCGHRISKRRTNCFYCGARINTLGFKAT</sequence>
<dbReference type="EMBL" id="FNXF01000020">
    <property type="protein sequence ID" value="SEI11035.1"/>
    <property type="molecule type" value="Genomic_DNA"/>
</dbReference>
<protein>
    <submittedName>
        <fullName evidence="1">Uncharacterized protein</fullName>
    </submittedName>
</protein>
<gene>
    <name evidence="1" type="ORF">SAMN05660691_03779</name>
</gene>
<dbReference type="RefSeq" id="WP_092796587.1">
    <property type="nucleotide sequence ID" value="NZ_FNXF01000020.1"/>
</dbReference>
<accession>A0A1H6N8G2</accession>
<evidence type="ECO:0000313" key="2">
    <source>
        <dbReference type="Proteomes" id="UP000199371"/>
    </source>
</evidence>
<proteinExistence type="predicted"/>
<name>A0A1H6N8G2_9GAMM</name>
<reference evidence="2" key="1">
    <citation type="submission" date="2016-10" db="EMBL/GenBank/DDBJ databases">
        <authorList>
            <person name="Varghese N."/>
            <person name="Submissions S."/>
        </authorList>
    </citation>
    <scope>NUCLEOTIDE SEQUENCE [LARGE SCALE GENOMIC DNA]</scope>
    <source>
        <strain evidence="2">DSM 17616</strain>
    </source>
</reference>